<dbReference type="Proteomes" id="UP000288859">
    <property type="component" value="Unassembled WGS sequence"/>
</dbReference>
<sequence length="376" mass="42339">MTMPNTPTSPVFLPPSPQTPMNSSITTSTLDFAPTSSPKVSVTPNSWSQNGTNGSSLRRNSSSMSLCSPRGPWNSFSSRELSSPVTPFLHIPTEDGRYTRSVLRSPHLDRVMTLPLRVNTSMFPSFPLSPMTPITQLQEPTPVSAVQAPNSLILNWSPPQSPTLPTPRGLSSSPGLQERRSRSPIRRNTRHRGHNLRRLALVPPPKYHVTVIRPPLSPNSQQRKAHYQYSVDHLRAPLVPLISVTNGLAHPDFPKSLLQYHLLTHEQLDSLACWYHQVFPPVRETFQYPAWVPAWTSLPCAPGVAGPNLDAVDLETKRRRWGRFIGLRGCESPTSSGPPDETPDELTRRMENEWKRALERAEEEDRAWEKSWRGRW</sequence>
<feature type="region of interest" description="Disordered" evidence="1">
    <location>
        <begin position="154"/>
        <end position="195"/>
    </location>
</feature>
<feature type="compositionally biased region" description="Polar residues" evidence="1">
    <location>
        <begin position="19"/>
        <end position="54"/>
    </location>
</feature>
<comment type="caution">
    <text evidence="2">The sequence shown here is derived from an EMBL/GenBank/DDBJ whole genome shotgun (WGS) entry which is preliminary data.</text>
</comment>
<feature type="compositionally biased region" description="Basic residues" evidence="1">
    <location>
        <begin position="182"/>
        <end position="195"/>
    </location>
</feature>
<name>A0A438NF94_EXOME</name>
<proteinExistence type="predicted"/>
<feature type="compositionally biased region" description="Low complexity" evidence="1">
    <location>
        <begin position="55"/>
        <end position="68"/>
    </location>
</feature>
<evidence type="ECO:0000313" key="3">
    <source>
        <dbReference type="Proteomes" id="UP000288859"/>
    </source>
</evidence>
<evidence type="ECO:0000313" key="2">
    <source>
        <dbReference type="EMBL" id="RVX74407.1"/>
    </source>
</evidence>
<accession>A0A438NF94</accession>
<dbReference type="EMBL" id="NAJM01000004">
    <property type="protein sequence ID" value="RVX74407.1"/>
    <property type="molecule type" value="Genomic_DNA"/>
</dbReference>
<feature type="region of interest" description="Disordered" evidence="1">
    <location>
        <begin position="1"/>
        <end position="70"/>
    </location>
</feature>
<evidence type="ECO:0000256" key="1">
    <source>
        <dbReference type="SAM" id="MobiDB-lite"/>
    </source>
</evidence>
<organism evidence="2 3">
    <name type="scientific">Exophiala mesophila</name>
    <name type="common">Black yeast-like fungus</name>
    <dbReference type="NCBI Taxonomy" id="212818"/>
    <lineage>
        <taxon>Eukaryota</taxon>
        <taxon>Fungi</taxon>
        <taxon>Dikarya</taxon>
        <taxon>Ascomycota</taxon>
        <taxon>Pezizomycotina</taxon>
        <taxon>Eurotiomycetes</taxon>
        <taxon>Chaetothyriomycetidae</taxon>
        <taxon>Chaetothyriales</taxon>
        <taxon>Herpotrichiellaceae</taxon>
        <taxon>Exophiala</taxon>
    </lineage>
</organism>
<protein>
    <submittedName>
        <fullName evidence="2">Uncharacterized protein</fullName>
    </submittedName>
</protein>
<reference evidence="2 3" key="1">
    <citation type="submission" date="2017-03" db="EMBL/GenBank/DDBJ databases">
        <title>Genomes of endolithic fungi from Antarctica.</title>
        <authorList>
            <person name="Coleine C."/>
            <person name="Masonjones S."/>
            <person name="Stajich J.E."/>
        </authorList>
    </citation>
    <scope>NUCLEOTIDE SEQUENCE [LARGE SCALE GENOMIC DNA]</scope>
    <source>
        <strain evidence="2 3">CCFEE 6314</strain>
    </source>
</reference>
<feature type="region of interest" description="Disordered" evidence="1">
    <location>
        <begin position="329"/>
        <end position="350"/>
    </location>
</feature>
<dbReference type="OrthoDB" id="4156665at2759"/>
<gene>
    <name evidence="2" type="ORF">B0A52_01533</name>
</gene>
<dbReference type="AlphaFoldDB" id="A0A438NF94"/>